<dbReference type="AlphaFoldDB" id="A0A116MUW0"/>
<sequence>MGKSLRDIAQELKESDKKVHLIYAFNGTGKTRLSKEFTKLVIADEGELTRQKILYYNAFTEDLFYWDNDLEGDRDFKLRIQDNSFINWIITDQGKDSDIISNFQQYTSDKLTPVFHLSEGFIDFTFARGNDDTPEKVKLSKGEESNFIWSIFYTLLESVVDELNVVEELDRGTTEFNYLEYVFIDDPVSSLDENHLIAVATHLGTLIRKSKSDLKFIITTHNPLFYNVLYNELKNIKRKEQVTKEATNALTGEIERYIEFVKVLDNARFRLEKLEDGTYNLLKQPDDSPFAYHNFLRLALHKAIKDNLVYKYHFNFLRNLYEKTSTFLGHQNWQDLLPRDNEGSFSNYESRIINISSHSKVSTEEDERVNPAETALLKNLLHHLETTCNYKEQP</sequence>
<gene>
    <name evidence="2" type="ORF">ERS132461_00326</name>
</gene>
<evidence type="ECO:0000313" key="3">
    <source>
        <dbReference type="Proteomes" id="UP000073388"/>
    </source>
</evidence>
<dbReference type="EMBL" id="FIIX01000004">
    <property type="protein sequence ID" value="CYV67370.1"/>
    <property type="molecule type" value="Genomic_DNA"/>
</dbReference>
<dbReference type="Gene3D" id="3.40.50.300">
    <property type="entry name" value="P-loop containing nucleotide triphosphate hydrolases"/>
    <property type="match status" value="1"/>
</dbReference>
<reference evidence="2 3" key="1">
    <citation type="submission" date="2016-02" db="EMBL/GenBank/DDBJ databases">
        <authorList>
            <consortium name="Pathogen Informatics"/>
        </authorList>
    </citation>
    <scope>NUCLEOTIDE SEQUENCE [LARGE SCALE GENOMIC DNA]</scope>
    <source>
        <strain evidence="2 3">LSS99</strain>
    </source>
</reference>
<dbReference type="InterPro" id="IPR027417">
    <property type="entry name" value="P-loop_NTPase"/>
</dbReference>
<dbReference type="InterPro" id="IPR026866">
    <property type="entry name" value="CR006_AAA"/>
</dbReference>
<name>A0A116MUW0_STRSU</name>
<evidence type="ECO:0000313" key="2">
    <source>
        <dbReference type="EMBL" id="CYV67370.1"/>
    </source>
</evidence>
<dbReference type="SUPFAM" id="SSF52540">
    <property type="entry name" value="P-loop containing nucleoside triphosphate hydrolases"/>
    <property type="match status" value="1"/>
</dbReference>
<dbReference type="Pfam" id="PF13166">
    <property type="entry name" value="AAA_13"/>
    <property type="match status" value="1"/>
</dbReference>
<accession>A0A116MUW0</accession>
<feature type="domain" description="Protein CR006 P-loop" evidence="1">
    <location>
        <begin position="128"/>
        <end position="271"/>
    </location>
</feature>
<dbReference type="Proteomes" id="UP000073388">
    <property type="component" value="Unassembled WGS sequence"/>
</dbReference>
<proteinExistence type="predicted"/>
<dbReference type="RefSeq" id="WP_044753680.1">
    <property type="nucleotide sequence ID" value="NZ_CEJM01000023.1"/>
</dbReference>
<organism evidence="2 3">
    <name type="scientific">Streptococcus suis</name>
    <dbReference type="NCBI Taxonomy" id="1307"/>
    <lineage>
        <taxon>Bacteria</taxon>
        <taxon>Bacillati</taxon>
        <taxon>Bacillota</taxon>
        <taxon>Bacilli</taxon>
        <taxon>Lactobacillales</taxon>
        <taxon>Streptococcaceae</taxon>
        <taxon>Streptococcus</taxon>
    </lineage>
</organism>
<evidence type="ECO:0000259" key="1">
    <source>
        <dbReference type="Pfam" id="PF13166"/>
    </source>
</evidence>
<protein>
    <submittedName>
        <fullName evidence="2">Anticodon nuclease</fullName>
    </submittedName>
</protein>